<evidence type="ECO:0000313" key="3">
    <source>
        <dbReference type="Proteomes" id="UP000789759"/>
    </source>
</evidence>
<accession>A0A9N9IGW3</accession>
<dbReference type="AlphaFoldDB" id="A0A9N9IGW3"/>
<dbReference type="EMBL" id="CAJVQA010014989">
    <property type="protein sequence ID" value="CAG8734338.1"/>
    <property type="molecule type" value="Genomic_DNA"/>
</dbReference>
<name>A0A9N9IGW3_9GLOM</name>
<protein>
    <submittedName>
        <fullName evidence="2">2156_t:CDS:1</fullName>
    </submittedName>
</protein>
<dbReference type="OrthoDB" id="2388958at2759"/>
<feature type="compositionally biased region" description="Low complexity" evidence="1">
    <location>
        <begin position="49"/>
        <end position="71"/>
    </location>
</feature>
<gene>
    <name evidence="2" type="ORF">CPELLU_LOCUS13689</name>
</gene>
<sequence length="165" mass="18783">MRNNIFSEWLINLDQKFHLQNRQVLLLVDNASSHFHNQPSIYETHESNESNSDLNEETSNNSELEVTTVSRGNRRGRGRSRLTRTNQGANNSHGNCDKCDKHSTGGSKGHYSSGYGQPYVVEDQVIVNCWRKTEILSSVSCEEIEIAIKSQDMLLEQQEEDVNDL</sequence>
<feature type="region of interest" description="Disordered" evidence="1">
    <location>
        <begin position="43"/>
        <end position="115"/>
    </location>
</feature>
<feature type="compositionally biased region" description="Basic residues" evidence="1">
    <location>
        <begin position="72"/>
        <end position="82"/>
    </location>
</feature>
<dbReference type="Proteomes" id="UP000789759">
    <property type="component" value="Unassembled WGS sequence"/>
</dbReference>
<reference evidence="2" key="1">
    <citation type="submission" date="2021-06" db="EMBL/GenBank/DDBJ databases">
        <authorList>
            <person name="Kallberg Y."/>
            <person name="Tangrot J."/>
            <person name="Rosling A."/>
        </authorList>
    </citation>
    <scope>NUCLEOTIDE SEQUENCE</scope>
    <source>
        <strain evidence="2">FL966</strain>
    </source>
</reference>
<proteinExistence type="predicted"/>
<keyword evidence="3" id="KW-1185">Reference proteome</keyword>
<feature type="non-terminal residue" evidence="2">
    <location>
        <position position="1"/>
    </location>
</feature>
<comment type="caution">
    <text evidence="2">The sequence shown here is derived from an EMBL/GenBank/DDBJ whole genome shotgun (WGS) entry which is preliminary data.</text>
</comment>
<evidence type="ECO:0000256" key="1">
    <source>
        <dbReference type="SAM" id="MobiDB-lite"/>
    </source>
</evidence>
<organism evidence="2 3">
    <name type="scientific">Cetraspora pellucida</name>
    <dbReference type="NCBI Taxonomy" id="1433469"/>
    <lineage>
        <taxon>Eukaryota</taxon>
        <taxon>Fungi</taxon>
        <taxon>Fungi incertae sedis</taxon>
        <taxon>Mucoromycota</taxon>
        <taxon>Glomeromycotina</taxon>
        <taxon>Glomeromycetes</taxon>
        <taxon>Diversisporales</taxon>
        <taxon>Gigasporaceae</taxon>
        <taxon>Cetraspora</taxon>
    </lineage>
</organism>
<evidence type="ECO:0000313" key="2">
    <source>
        <dbReference type="EMBL" id="CAG8734338.1"/>
    </source>
</evidence>